<dbReference type="SUPFAM" id="SSF46894">
    <property type="entry name" value="C-terminal effector domain of the bipartite response regulators"/>
    <property type="match status" value="1"/>
</dbReference>
<comment type="caution">
    <text evidence="4">The sequence shown here is derived from an EMBL/GenBank/DDBJ whole genome shotgun (WGS) entry which is preliminary data.</text>
</comment>
<dbReference type="SUPFAM" id="SSF109604">
    <property type="entry name" value="HD-domain/PDEase-like"/>
    <property type="match status" value="1"/>
</dbReference>
<evidence type="ECO:0000259" key="2">
    <source>
        <dbReference type="PROSITE" id="PS51831"/>
    </source>
</evidence>
<dbReference type="InterPro" id="IPR037522">
    <property type="entry name" value="HD_GYP_dom"/>
</dbReference>
<dbReference type="SMART" id="SM00471">
    <property type="entry name" value="HDc"/>
    <property type="match status" value="1"/>
</dbReference>
<feature type="domain" description="HD" evidence="2">
    <location>
        <begin position="286"/>
        <end position="403"/>
    </location>
</feature>
<sequence length="520" mass="55926">MSAPNRIATGSQFRLAELMAAISLATDLGMGQPMEQTLRTCLIAVGLGVRIGLGPEELSDVYYVALLRYLGCTADAYETARLVGGDDIGFRSAVAPVYGAATPDFMRSVVPKLAGGQAPQRRLAIIAGFMTKGRRVIRGGITAHCEVGESLARRIGLGEGVRRGLAHAFEGWNGQGFPAGLAGEQIAVPARIVTLARDAEVLDRALGPNEAVSVIRDRRTAGTYEPALVDEFGAHGRELLEAVEDPSVWEAALAAEPQPHPWAPAARLDAVLEAFADFADLKSPYTIGHSRGVAELAARAAGGDRAQELRRAALLHDLGRASVPNGIWDRPGPLSQGEWERVRLHPYFSERILRRSSTLEHLAELAGMHHERLDGSGYHRSCGAPEITFGARIIAAADVYQAMSQERPHRAALRPDEAVRQLSNEASAGRLDREAVNAVLSAAGHPADRRIREWPASLTDREVEVLRLLCRGSTKKQVAAELHISPSTADHHVRHIYEKTGASTRAGAAVFALEHGLIPK</sequence>
<dbReference type="CDD" id="cd00077">
    <property type="entry name" value="HDc"/>
    <property type="match status" value="1"/>
</dbReference>
<dbReference type="Proteomes" id="UP000612893">
    <property type="component" value="Unassembled WGS sequence"/>
</dbReference>
<feature type="domain" description="HD-GYP" evidence="3">
    <location>
        <begin position="257"/>
        <end position="455"/>
    </location>
</feature>
<dbReference type="Gene3D" id="1.10.3210.10">
    <property type="entry name" value="Hypothetical protein af1432"/>
    <property type="match status" value="2"/>
</dbReference>
<dbReference type="PROSITE" id="PS51832">
    <property type="entry name" value="HD_GYP"/>
    <property type="match status" value="1"/>
</dbReference>
<dbReference type="Gene3D" id="1.10.10.10">
    <property type="entry name" value="Winged helix-like DNA-binding domain superfamily/Winged helix DNA-binding domain"/>
    <property type="match status" value="1"/>
</dbReference>
<protein>
    <submittedName>
        <fullName evidence="4">HD domain-containing protein</fullName>
    </submittedName>
</protein>
<dbReference type="Pfam" id="PF13487">
    <property type="entry name" value="HD_5"/>
    <property type="match status" value="2"/>
</dbReference>
<keyword evidence="5" id="KW-1185">Reference proteome</keyword>
<evidence type="ECO:0000313" key="5">
    <source>
        <dbReference type="Proteomes" id="UP000612893"/>
    </source>
</evidence>
<organism evidence="4 5">
    <name type="scientific">Candidatus Nephthysia bennettiae</name>
    <dbReference type="NCBI Taxonomy" id="3127016"/>
    <lineage>
        <taxon>Bacteria</taxon>
        <taxon>Bacillati</taxon>
        <taxon>Candidatus Dormiibacterota</taxon>
        <taxon>Candidatus Dormibacteria</taxon>
        <taxon>Candidatus Dormibacterales</taxon>
        <taxon>Candidatus Dormibacteraceae</taxon>
        <taxon>Candidatus Nephthysia</taxon>
    </lineage>
</organism>
<accession>A0A934K2N3</accession>
<dbReference type="PROSITE" id="PS50043">
    <property type="entry name" value="HTH_LUXR_2"/>
    <property type="match status" value="1"/>
</dbReference>
<gene>
    <name evidence="4" type="ORF">JF922_20700</name>
</gene>
<evidence type="ECO:0000313" key="4">
    <source>
        <dbReference type="EMBL" id="MBJ7600476.1"/>
    </source>
</evidence>
<reference evidence="4" key="1">
    <citation type="submission" date="2020-10" db="EMBL/GenBank/DDBJ databases">
        <title>Ca. Dormibacterota MAGs.</title>
        <authorList>
            <person name="Montgomery K."/>
        </authorList>
    </citation>
    <scope>NUCLEOTIDE SEQUENCE [LARGE SCALE GENOMIC DNA]</scope>
    <source>
        <strain evidence="4">SC8812_S17_10</strain>
    </source>
</reference>
<dbReference type="InterPro" id="IPR003607">
    <property type="entry name" value="HD/PDEase_dom"/>
</dbReference>
<dbReference type="PANTHER" id="PTHR45228">
    <property type="entry name" value="CYCLIC DI-GMP PHOSPHODIESTERASE TM_0186-RELATED"/>
    <property type="match status" value="1"/>
</dbReference>
<dbReference type="RefSeq" id="WP_338204323.1">
    <property type="nucleotide sequence ID" value="NZ_JAEKNR010000209.1"/>
</dbReference>
<proteinExistence type="predicted"/>
<dbReference type="AlphaFoldDB" id="A0A934K2N3"/>
<dbReference type="InterPro" id="IPR052020">
    <property type="entry name" value="Cyclic_di-GMP/3'3'-cGAMP_PDE"/>
</dbReference>
<dbReference type="InterPro" id="IPR036388">
    <property type="entry name" value="WH-like_DNA-bd_sf"/>
</dbReference>
<dbReference type="SMART" id="SM00421">
    <property type="entry name" value="HTH_LUXR"/>
    <property type="match status" value="1"/>
</dbReference>
<dbReference type="InterPro" id="IPR006674">
    <property type="entry name" value="HD_domain"/>
</dbReference>
<dbReference type="EMBL" id="JAEKNR010000209">
    <property type="protein sequence ID" value="MBJ7600476.1"/>
    <property type="molecule type" value="Genomic_DNA"/>
</dbReference>
<dbReference type="PRINTS" id="PR00038">
    <property type="entry name" value="HTHLUXR"/>
</dbReference>
<dbReference type="Pfam" id="PF00196">
    <property type="entry name" value="GerE"/>
    <property type="match status" value="1"/>
</dbReference>
<dbReference type="InterPro" id="IPR016032">
    <property type="entry name" value="Sig_transdc_resp-reg_C-effctor"/>
</dbReference>
<name>A0A934K2N3_9BACT</name>
<dbReference type="PANTHER" id="PTHR45228:SF5">
    <property type="entry name" value="CYCLIC DI-GMP PHOSPHODIESTERASE VC_1348-RELATED"/>
    <property type="match status" value="1"/>
</dbReference>
<dbReference type="CDD" id="cd06170">
    <property type="entry name" value="LuxR_C_like"/>
    <property type="match status" value="1"/>
</dbReference>
<dbReference type="PROSITE" id="PS51831">
    <property type="entry name" value="HD"/>
    <property type="match status" value="1"/>
</dbReference>
<dbReference type="InterPro" id="IPR000792">
    <property type="entry name" value="Tscrpt_reg_LuxR_C"/>
</dbReference>
<feature type="domain" description="HTH luxR-type" evidence="1">
    <location>
        <begin position="451"/>
        <end position="516"/>
    </location>
</feature>
<evidence type="ECO:0000259" key="1">
    <source>
        <dbReference type="PROSITE" id="PS50043"/>
    </source>
</evidence>
<evidence type="ECO:0000259" key="3">
    <source>
        <dbReference type="PROSITE" id="PS51832"/>
    </source>
</evidence>